<dbReference type="Proteomes" id="UP000249065">
    <property type="component" value="Unassembled WGS sequence"/>
</dbReference>
<proteinExistence type="inferred from homology"/>
<feature type="binding site" evidence="6">
    <location>
        <position position="54"/>
    </location>
    <ligand>
        <name>NAD(+)</name>
        <dbReference type="ChEBI" id="CHEBI:57540"/>
    </ligand>
</feature>
<evidence type="ECO:0000256" key="3">
    <source>
        <dbReference type="ARBA" id="ARBA00022679"/>
    </source>
</evidence>
<dbReference type="PROSITE" id="PS52018">
    <property type="entry name" value="DART"/>
    <property type="match status" value="1"/>
</dbReference>
<keyword evidence="9" id="KW-1185">Reference proteome</keyword>
<dbReference type="AlphaFoldDB" id="A0A327M6X7"/>
<feature type="binding site" evidence="6">
    <location>
        <begin position="13"/>
        <end position="15"/>
    </location>
    <ligand>
        <name>NAD(+)</name>
        <dbReference type="ChEBI" id="CHEBI:57540"/>
    </ligand>
</feature>
<dbReference type="Pfam" id="PF14487">
    <property type="entry name" value="DarT"/>
    <property type="match status" value="1"/>
</dbReference>
<keyword evidence="1 6" id="KW-1277">Toxin-antitoxin system</keyword>
<gene>
    <name evidence="8" type="ORF">DOO78_16295</name>
</gene>
<organism evidence="8 9">
    <name type="scientific">Roseicella frigidaeris</name>
    <dbReference type="NCBI Taxonomy" id="2230885"/>
    <lineage>
        <taxon>Bacteria</taxon>
        <taxon>Pseudomonadati</taxon>
        <taxon>Pseudomonadota</taxon>
        <taxon>Alphaproteobacteria</taxon>
        <taxon>Acetobacterales</taxon>
        <taxon>Roseomonadaceae</taxon>
        <taxon>Roseicella</taxon>
    </lineage>
</organism>
<dbReference type="RefSeq" id="WP_027285809.1">
    <property type="nucleotide sequence ID" value="NZ_QLIX01000012.1"/>
</dbReference>
<accession>A0A327M6X7</accession>
<evidence type="ECO:0000256" key="1">
    <source>
        <dbReference type="ARBA" id="ARBA00022649"/>
    </source>
</evidence>
<dbReference type="GO" id="GO:0003677">
    <property type="term" value="F:DNA binding"/>
    <property type="evidence" value="ECO:0007669"/>
    <property type="project" value="UniProtKB-UniRule"/>
</dbReference>
<evidence type="ECO:0000256" key="5">
    <source>
        <dbReference type="ARBA" id="ARBA00023125"/>
    </source>
</evidence>
<keyword evidence="5 6" id="KW-0238">DNA-binding</keyword>
<sequence>MTAAPPAKPKIYHILHVDRLASVVANKRLYSDAAIRARAGAGTVIGMQGIKDRRLTLPVTCHPKTYVGDYVPFYFCARSIMLYLLYMGNAPGLDYRGGQVPIVTLEADLHTVVERADKVGRRWAFSLGNAGANYQSFRKDLSQLSDINWTAVQATDFRSSDVKEGKQAEFLVHERFPWSLVERIGVRTIDMQKRVREILDGADHMPPVQVRTDWYY</sequence>
<dbReference type="InterPro" id="IPR029494">
    <property type="entry name" value="DarT"/>
</dbReference>
<keyword evidence="4 6" id="KW-0548">Nucleotidyltransferase</keyword>
<evidence type="ECO:0000256" key="2">
    <source>
        <dbReference type="ARBA" id="ARBA00022676"/>
    </source>
</evidence>
<dbReference type="GO" id="GO:0016757">
    <property type="term" value="F:glycosyltransferase activity"/>
    <property type="evidence" value="ECO:0007669"/>
    <property type="project" value="UniProtKB-UniRule"/>
</dbReference>
<evidence type="ECO:0000256" key="4">
    <source>
        <dbReference type="ARBA" id="ARBA00022695"/>
    </source>
</evidence>
<comment type="catalytic activity">
    <reaction evidence="6">
        <text>a thymidine in DNA + NAD(+) = an N-(ADP-alpha-D-ribosyl)-thymidine in DNA + nicotinamide + H(+)</text>
        <dbReference type="Rhea" id="RHEA:71651"/>
        <dbReference type="Rhea" id="RHEA-COMP:13556"/>
        <dbReference type="Rhea" id="RHEA-COMP:18051"/>
        <dbReference type="ChEBI" id="CHEBI:15378"/>
        <dbReference type="ChEBI" id="CHEBI:17154"/>
        <dbReference type="ChEBI" id="CHEBI:57540"/>
        <dbReference type="ChEBI" id="CHEBI:137386"/>
        <dbReference type="ChEBI" id="CHEBI:191199"/>
    </reaction>
</comment>
<comment type="similarity">
    <text evidence="6">Belongs to the DarT ADP-ribosyltransferase family.</text>
</comment>
<dbReference type="GO" id="GO:0016779">
    <property type="term" value="F:nucleotidyltransferase activity"/>
    <property type="evidence" value="ECO:0007669"/>
    <property type="project" value="UniProtKB-UniRule"/>
</dbReference>
<feature type="active site" evidence="6">
    <location>
        <position position="169"/>
    </location>
</feature>
<evidence type="ECO:0000259" key="7">
    <source>
        <dbReference type="PROSITE" id="PS52018"/>
    </source>
</evidence>
<evidence type="ECO:0000313" key="9">
    <source>
        <dbReference type="Proteomes" id="UP000249065"/>
    </source>
</evidence>
<dbReference type="OrthoDB" id="9813972at2"/>
<feature type="domain" description="DarT" evidence="7">
    <location>
        <begin position="9"/>
        <end position="216"/>
    </location>
</feature>
<name>A0A327M6X7_9PROT</name>
<keyword evidence="2 6" id="KW-0328">Glycosyltransferase</keyword>
<comment type="caution">
    <text evidence="8">The sequence shown here is derived from an EMBL/GenBank/DDBJ whole genome shotgun (WGS) entry which is preliminary data.</text>
</comment>
<feature type="active site" description="Proton acceptor" evidence="6">
    <location>
        <position position="54"/>
    </location>
</feature>
<keyword evidence="3 6" id="KW-0808">Transferase</keyword>
<evidence type="ECO:0000256" key="6">
    <source>
        <dbReference type="PROSITE-ProRule" id="PRU01362"/>
    </source>
</evidence>
<comment type="caution">
    <text evidence="6">Lacks conserved residue(s) required for the propagation of feature annotation.</text>
</comment>
<dbReference type="EMBL" id="QLIX01000012">
    <property type="protein sequence ID" value="RAI58042.1"/>
    <property type="molecule type" value="Genomic_DNA"/>
</dbReference>
<evidence type="ECO:0000313" key="8">
    <source>
        <dbReference type="EMBL" id="RAI58042.1"/>
    </source>
</evidence>
<reference evidence="9" key="1">
    <citation type="submission" date="2018-06" db="EMBL/GenBank/DDBJ databases">
        <authorList>
            <person name="Khan S.A."/>
        </authorList>
    </citation>
    <scope>NUCLEOTIDE SEQUENCE [LARGE SCALE GENOMIC DNA]</scope>
    <source>
        <strain evidence="9">DB-1506</strain>
    </source>
</reference>
<protein>
    <submittedName>
        <fullName evidence="8">DUF4433 domain-containing protein</fullName>
    </submittedName>
</protein>